<dbReference type="SUPFAM" id="SSF53597">
    <property type="entry name" value="Dihydrofolate reductase-like"/>
    <property type="match status" value="1"/>
</dbReference>
<dbReference type="GO" id="GO:0009231">
    <property type="term" value="P:riboflavin biosynthetic process"/>
    <property type="evidence" value="ECO:0007669"/>
    <property type="project" value="InterPro"/>
</dbReference>
<keyword evidence="2" id="KW-0521">NADP</keyword>
<sequence>MSSPLGPGSAYTLLFDEAPRVGLGLPEAAQAIYAGNWCLPPAHADRPYTFTNFVVSHDGRISFAEPGRSGGGPVSRHSPYDTWLMGLIRARADAILTGAGTLQVARRHLWTPTQAFASDAHFFADLRMAEGRTPLPLLVVVTNRGDLPPDAAALRGDPQPVLIATTPAGATRAYAHLGERPGVRYHISRGETVDLIGLCADLRQRMGVRSLLSEGGALIYGALVAQRLVDETFLTNSPIIIGSPPGRPARPSLIEGVGFSPDDPPHLRLLSLRRAGDYLFQRLALV</sequence>
<dbReference type="PANTHER" id="PTHR38011">
    <property type="entry name" value="DIHYDROFOLATE REDUCTASE FAMILY PROTEIN (AFU_ORTHOLOGUE AFUA_8G06820)"/>
    <property type="match status" value="1"/>
</dbReference>
<organism evidence="5 6">
    <name type="scientific">Oscillochloris trichoides DG-6</name>
    <dbReference type="NCBI Taxonomy" id="765420"/>
    <lineage>
        <taxon>Bacteria</taxon>
        <taxon>Bacillati</taxon>
        <taxon>Chloroflexota</taxon>
        <taxon>Chloroflexia</taxon>
        <taxon>Chloroflexales</taxon>
        <taxon>Chloroflexineae</taxon>
        <taxon>Oscillochloridaceae</taxon>
        <taxon>Oscillochloris</taxon>
    </lineage>
</organism>
<dbReference type="Gene3D" id="3.40.430.10">
    <property type="entry name" value="Dihydrofolate Reductase, subunit A"/>
    <property type="match status" value="1"/>
</dbReference>
<dbReference type="Pfam" id="PF01872">
    <property type="entry name" value="RibD_C"/>
    <property type="match status" value="1"/>
</dbReference>
<evidence type="ECO:0000256" key="2">
    <source>
        <dbReference type="ARBA" id="ARBA00022857"/>
    </source>
</evidence>
<dbReference type="HOGENOM" id="CLU_036590_7_0_0"/>
<keyword evidence="3" id="KW-0560">Oxidoreductase</keyword>
<dbReference type="OrthoDB" id="9800865at2"/>
<dbReference type="EMBL" id="ADVR01000110">
    <property type="protein sequence ID" value="EFO79635.1"/>
    <property type="molecule type" value="Genomic_DNA"/>
</dbReference>
<proteinExistence type="predicted"/>
<gene>
    <name evidence="5" type="ORF">OSCT_2499</name>
</gene>
<comment type="caution">
    <text evidence="5">The sequence shown here is derived from an EMBL/GenBank/DDBJ whole genome shotgun (WGS) entry which is preliminary data.</text>
</comment>
<comment type="pathway">
    <text evidence="1">Cofactor biosynthesis; riboflavin biosynthesis.</text>
</comment>
<dbReference type="AlphaFoldDB" id="E1IGP8"/>
<name>E1IGP8_9CHLR</name>
<evidence type="ECO:0000313" key="6">
    <source>
        <dbReference type="Proteomes" id="UP000054010"/>
    </source>
</evidence>
<dbReference type="PANTHER" id="PTHR38011:SF7">
    <property type="entry name" value="2,5-DIAMINO-6-RIBOSYLAMINO-4(3H)-PYRIMIDINONE 5'-PHOSPHATE REDUCTASE"/>
    <property type="match status" value="1"/>
</dbReference>
<evidence type="ECO:0000259" key="4">
    <source>
        <dbReference type="Pfam" id="PF01872"/>
    </source>
</evidence>
<dbReference type="STRING" id="765420.OSCT_2499"/>
<dbReference type="InterPro" id="IPR024072">
    <property type="entry name" value="DHFR-like_dom_sf"/>
</dbReference>
<evidence type="ECO:0000256" key="1">
    <source>
        <dbReference type="ARBA" id="ARBA00005104"/>
    </source>
</evidence>
<keyword evidence="6" id="KW-1185">Reference proteome</keyword>
<feature type="domain" description="Bacterial bifunctional deaminase-reductase C-terminal" evidence="4">
    <location>
        <begin position="47"/>
        <end position="276"/>
    </location>
</feature>
<evidence type="ECO:0000256" key="3">
    <source>
        <dbReference type="ARBA" id="ARBA00023002"/>
    </source>
</evidence>
<dbReference type="GO" id="GO:0008703">
    <property type="term" value="F:5-amino-6-(5-phosphoribosylamino)uracil reductase activity"/>
    <property type="evidence" value="ECO:0007669"/>
    <property type="project" value="InterPro"/>
</dbReference>
<evidence type="ECO:0000313" key="5">
    <source>
        <dbReference type="EMBL" id="EFO79635.1"/>
    </source>
</evidence>
<reference evidence="5 6" key="1">
    <citation type="journal article" date="2011" name="J. Bacteriol.">
        <title>Draft genome sequence of the anoxygenic filamentous phototrophic bacterium Oscillochloris trichoides subsp. DG-6.</title>
        <authorList>
            <person name="Kuznetsov B.B."/>
            <person name="Ivanovsky R.N."/>
            <person name="Keppen O.I."/>
            <person name="Sukhacheva M.V."/>
            <person name="Bumazhkin B.K."/>
            <person name="Patutina E.O."/>
            <person name="Beletsky A.V."/>
            <person name="Mardanov A.V."/>
            <person name="Baslerov R.V."/>
            <person name="Panteleeva A.N."/>
            <person name="Kolganova T.V."/>
            <person name="Ravin N.V."/>
            <person name="Skryabin K.G."/>
        </authorList>
    </citation>
    <scope>NUCLEOTIDE SEQUENCE [LARGE SCALE GENOMIC DNA]</scope>
    <source>
        <strain evidence="5 6">DG-6</strain>
    </source>
</reference>
<dbReference type="Proteomes" id="UP000054010">
    <property type="component" value="Unassembled WGS sequence"/>
</dbReference>
<dbReference type="InterPro" id="IPR050765">
    <property type="entry name" value="Riboflavin_Biosynth_HTPR"/>
</dbReference>
<protein>
    <submittedName>
        <fullName evidence="5">Deaminase-reductase domain-containing protein</fullName>
    </submittedName>
</protein>
<accession>E1IGP8</accession>
<dbReference type="eggNOG" id="COG1985">
    <property type="taxonomic scope" value="Bacteria"/>
</dbReference>
<dbReference type="InterPro" id="IPR002734">
    <property type="entry name" value="RibDG_C"/>
</dbReference>